<dbReference type="AlphaFoldDB" id="A0A4R6S3A6"/>
<organism evidence="1 2">
    <name type="scientific">Labedaea rhizosphaerae</name>
    <dbReference type="NCBI Taxonomy" id="598644"/>
    <lineage>
        <taxon>Bacteria</taxon>
        <taxon>Bacillati</taxon>
        <taxon>Actinomycetota</taxon>
        <taxon>Actinomycetes</taxon>
        <taxon>Pseudonocardiales</taxon>
        <taxon>Pseudonocardiaceae</taxon>
        <taxon>Labedaea</taxon>
    </lineage>
</organism>
<name>A0A4R6S3A6_LABRH</name>
<dbReference type="EMBL" id="SNXZ01000006">
    <property type="protein sequence ID" value="TDP93694.1"/>
    <property type="molecule type" value="Genomic_DNA"/>
</dbReference>
<protein>
    <submittedName>
        <fullName evidence="1">Uncharacterized protein</fullName>
    </submittedName>
</protein>
<proteinExistence type="predicted"/>
<accession>A0A4R6S3A6</accession>
<sequence length="150" mass="15649">MLFLAAACAQPVSAPGPAGPVEPYVTSADLCAKLPPEVPELPAEQSAVPADVTVSWVLECVMGPPAQSGATHVRVERADGPPAELLAALRLPSATEQTGPCTTEYLLPFYLALVTADRQAIAPFIPVDGCAKPRREVLAALGNLPFRPIK</sequence>
<dbReference type="Proteomes" id="UP000295444">
    <property type="component" value="Unassembled WGS sequence"/>
</dbReference>
<reference evidence="1 2" key="1">
    <citation type="submission" date="2019-03" db="EMBL/GenBank/DDBJ databases">
        <title>Genomic Encyclopedia of Type Strains, Phase IV (KMG-IV): sequencing the most valuable type-strain genomes for metagenomic binning, comparative biology and taxonomic classification.</title>
        <authorList>
            <person name="Goeker M."/>
        </authorList>
    </citation>
    <scope>NUCLEOTIDE SEQUENCE [LARGE SCALE GENOMIC DNA]</scope>
    <source>
        <strain evidence="1 2">DSM 45361</strain>
    </source>
</reference>
<gene>
    <name evidence="1" type="ORF">EV186_10688</name>
</gene>
<keyword evidence="2" id="KW-1185">Reference proteome</keyword>
<evidence type="ECO:0000313" key="2">
    <source>
        <dbReference type="Proteomes" id="UP000295444"/>
    </source>
</evidence>
<evidence type="ECO:0000313" key="1">
    <source>
        <dbReference type="EMBL" id="TDP93694.1"/>
    </source>
</evidence>
<comment type="caution">
    <text evidence="1">The sequence shown here is derived from an EMBL/GenBank/DDBJ whole genome shotgun (WGS) entry which is preliminary data.</text>
</comment>